<organism evidence="2 3">
    <name type="scientific">Granulicella cerasi</name>
    <dbReference type="NCBI Taxonomy" id="741063"/>
    <lineage>
        <taxon>Bacteria</taxon>
        <taxon>Pseudomonadati</taxon>
        <taxon>Acidobacteriota</taxon>
        <taxon>Terriglobia</taxon>
        <taxon>Terriglobales</taxon>
        <taxon>Acidobacteriaceae</taxon>
        <taxon>Granulicella</taxon>
    </lineage>
</organism>
<dbReference type="Pfam" id="PF20613">
    <property type="entry name" value="HipA_2"/>
    <property type="match status" value="1"/>
</dbReference>
<dbReference type="InterPro" id="IPR046748">
    <property type="entry name" value="HipA_2"/>
</dbReference>
<evidence type="ECO:0000313" key="3">
    <source>
        <dbReference type="Proteomes" id="UP001596391"/>
    </source>
</evidence>
<accession>A0ABW1Z9P0</accession>
<keyword evidence="2" id="KW-0418">Kinase</keyword>
<evidence type="ECO:0000259" key="1">
    <source>
        <dbReference type="Pfam" id="PF20613"/>
    </source>
</evidence>
<reference evidence="3" key="1">
    <citation type="journal article" date="2019" name="Int. J. Syst. Evol. Microbiol.">
        <title>The Global Catalogue of Microorganisms (GCM) 10K type strain sequencing project: providing services to taxonomists for standard genome sequencing and annotation.</title>
        <authorList>
            <consortium name="The Broad Institute Genomics Platform"/>
            <consortium name="The Broad Institute Genome Sequencing Center for Infectious Disease"/>
            <person name="Wu L."/>
            <person name="Ma J."/>
        </authorList>
    </citation>
    <scope>NUCLEOTIDE SEQUENCE [LARGE SCALE GENOMIC DNA]</scope>
    <source>
        <strain evidence="3">CGMCC 1.16026</strain>
    </source>
</reference>
<feature type="domain" description="HipA-like kinase" evidence="1">
    <location>
        <begin position="9"/>
        <end position="102"/>
    </location>
</feature>
<dbReference type="EMBL" id="JBHSWI010000001">
    <property type="protein sequence ID" value="MFC6646184.1"/>
    <property type="molecule type" value="Genomic_DNA"/>
</dbReference>
<gene>
    <name evidence="2" type="ORF">ACFQBQ_11440</name>
</gene>
<dbReference type="RefSeq" id="WP_263369879.1">
    <property type="nucleotide sequence ID" value="NZ_JAGSYD010000001.1"/>
</dbReference>
<keyword evidence="3" id="KW-1185">Reference proteome</keyword>
<proteinExistence type="predicted"/>
<protein>
    <submittedName>
        <fullName evidence="2">HipA family kinase</fullName>
    </submittedName>
</protein>
<keyword evidence="2" id="KW-0808">Transferase</keyword>
<comment type="caution">
    <text evidence="2">The sequence shown here is derived from an EMBL/GenBank/DDBJ whole genome shotgun (WGS) entry which is preliminary data.</text>
</comment>
<dbReference type="Proteomes" id="UP001596391">
    <property type="component" value="Unassembled WGS sequence"/>
</dbReference>
<sequence>MAVTAVQAIQKMRGGAQSQLMLGSDGKLWVVKFKNNPQHLRVLANELIATKLAEAVGLSVPKTDVIEVSEWLAEKSPTMSFALGQGRHERCVPGLQFGSQFVGGLMPGQVVDYLPEGQMSELRNLREFAGMLAVDKWSGNCNGRQAVYERKPRERKYRAVFVDQGYCFNAGEWTFPDIPLRGVFARNSVYRSVTGWESFEPWLSRIEAFAADKLWSIAECVPPEWYGGDVREIEKLMEAMLVRRAKVRELIVAFRESSREPFPNWGRSVSVNVPVAIDGLVEVPADAAKFLM</sequence>
<name>A0ABW1Z9P0_9BACT</name>
<dbReference type="GO" id="GO:0016301">
    <property type="term" value="F:kinase activity"/>
    <property type="evidence" value="ECO:0007669"/>
    <property type="project" value="UniProtKB-KW"/>
</dbReference>
<evidence type="ECO:0000313" key="2">
    <source>
        <dbReference type="EMBL" id="MFC6646184.1"/>
    </source>
</evidence>